<keyword evidence="7 10" id="KW-0067">ATP-binding</keyword>
<reference evidence="11 12" key="1">
    <citation type="submission" date="2017-03" db="EMBL/GenBank/DDBJ databases">
        <title>Genome sequence of Sphingomonas mucosissima DSM 17494.</title>
        <authorList>
            <person name="Poehlein A."/>
            <person name="Wuebbeler J.H."/>
            <person name="Steinbuechel A."/>
            <person name="Daniel R."/>
        </authorList>
    </citation>
    <scope>NUCLEOTIDE SEQUENCE [LARGE SCALE GENOMIC DNA]</scope>
    <source>
        <strain evidence="11 12">DSM 17494</strain>
    </source>
</reference>
<dbReference type="GO" id="GO:0005737">
    <property type="term" value="C:cytoplasm"/>
    <property type="evidence" value="ECO:0007669"/>
    <property type="project" value="TreeGrafter"/>
</dbReference>
<name>A0A245ZL92_9SPHN</name>
<keyword evidence="6 10" id="KW-0418">Kinase</keyword>
<dbReference type="Proteomes" id="UP000197783">
    <property type="component" value="Unassembled WGS sequence"/>
</dbReference>
<evidence type="ECO:0000256" key="4">
    <source>
        <dbReference type="ARBA" id="ARBA00022679"/>
    </source>
</evidence>
<evidence type="ECO:0000256" key="6">
    <source>
        <dbReference type="ARBA" id="ARBA00022777"/>
    </source>
</evidence>
<keyword evidence="8" id="KW-0311">Gluconate utilization</keyword>
<proteinExistence type="inferred from homology"/>
<dbReference type="AlphaFoldDB" id="A0A245ZL92"/>
<organism evidence="11 12">
    <name type="scientific">Sphingomonas mucosissima</name>
    <dbReference type="NCBI Taxonomy" id="370959"/>
    <lineage>
        <taxon>Bacteria</taxon>
        <taxon>Pseudomonadati</taxon>
        <taxon>Pseudomonadota</taxon>
        <taxon>Alphaproteobacteria</taxon>
        <taxon>Sphingomonadales</taxon>
        <taxon>Sphingomonadaceae</taxon>
        <taxon>Sphingomonas</taxon>
    </lineage>
</organism>
<evidence type="ECO:0000256" key="3">
    <source>
        <dbReference type="ARBA" id="ARBA00012054"/>
    </source>
</evidence>
<keyword evidence="5 10" id="KW-0547">Nucleotide-binding</keyword>
<dbReference type="InterPro" id="IPR006001">
    <property type="entry name" value="Therm_gnt_kin"/>
</dbReference>
<evidence type="ECO:0000256" key="5">
    <source>
        <dbReference type="ARBA" id="ARBA00022741"/>
    </source>
</evidence>
<evidence type="ECO:0000313" key="12">
    <source>
        <dbReference type="Proteomes" id="UP000197783"/>
    </source>
</evidence>
<dbReference type="PANTHER" id="PTHR43442">
    <property type="entry name" value="GLUCONOKINASE-RELATED"/>
    <property type="match status" value="1"/>
</dbReference>
<dbReference type="GO" id="GO:0046316">
    <property type="term" value="F:gluconokinase activity"/>
    <property type="evidence" value="ECO:0007669"/>
    <property type="project" value="UniProtKB-EC"/>
</dbReference>
<dbReference type="Pfam" id="PF13671">
    <property type="entry name" value="AAA_33"/>
    <property type="match status" value="1"/>
</dbReference>
<dbReference type="EMBL" id="NBBJ01000002">
    <property type="protein sequence ID" value="OWK30507.1"/>
    <property type="molecule type" value="Genomic_DNA"/>
</dbReference>
<evidence type="ECO:0000256" key="2">
    <source>
        <dbReference type="ARBA" id="ARBA00008420"/>
    </source>
</evidence>
<dbReference type="CDD" id="cd02021">
    <property type="entry name" value="GntK"/>
    <property type="match status" value="1"/>
</dbReference>
<keyword evidence="12" id="KW-1185">Reference proteome</keyword>
<keyword evidence="4 10" id="KW-0808">Transferase</keyword>
<evidence type="ECO:0000256" key="7">
    <source>
        <dbReference type="ARBA" id="ARBA00022840"/>
    </source>
</evidence>
<protein>
    <recommendedName>
        <fullName evidence="3 10">Gluconokinase</fullName>
        <ecNumber evidence="3 10">2.7.1.12</ecNumber>
    </recommendedName>
</protein>
<evidence type="ECO:0000256" key="10">
    <source>
        <dbReference type="RuleBase" id="RU363066"/>
    </source>
</evidence>
<dbReference type="InterPro" id="IPR027417">
    <property type="entry name" value="P-loop_NTPase"/>
</dbReference>
<comment type="similarity">
    <text evidence="2 10">Belongs to the gluconokinase GntK/GntV family.</text>
</comment>
<dbReference type="PANTHER" id="PTHR43442:SF3">
    <property type="entry name" value="GLUCONOKINASE-RELATED"/>
    <property type="match status" value="1"/>
</dbReference>
<gene>
    <name evidence="11" type="primary">gntK</name>
    <name evidence="11" type="ORF">SPMU_14940</name>
</gene>
<evidence type="ECO:0000256" key="1">
    <source>
        <dbReference type="ARBA" id="ARBA00004761"/>
    </source>
</evidence>
<dbReference type="Gene3D" id="3.40.50.300">
    <property type="entry name" value="P-loop containing nucleotide triphosphate hydrolases"/>
    <property type="match status" value="1"/>
</dbReference>
<dbReference type="NCBIfam" id="TIGR01313">
    <property type="entry name" value="therm_gnt_kin"/>
    <property type="match status" value="1"/>
</dbReference>
<accession>A0A245ZL92</accession>
<dbReference type="GO" id="GO:0005524">
    <property type="term" value="F:ATP binding"/>
    <property type="evidence" value="ECO:0007669"/>
    <property type="project" value="UniProtKB-KW"/>
</dbReference>
<dbReference type="GO" id="GO:0019521">
    <property type="term" value="P:D-gluconate metabolic process"/>
    <property type="evidence" value="ECO:0007669"/>
    <property type="project" value="UniProtKB-KW"/>
</dbReference>
<dbReference type="SUPFAM" id="SSF52540">
    <property type="entry name" value="P-loop containing nucleoside triphosphate hydrolases"/>
    <property type="match status" value="1"/>
</dbReference>
<dbReference type="EC" id="2.7.1.12" evidence="3 10"/>
<evidence type="ECO:0000256" key="9">
    <source>
        <dbReference type="ARBA" id="ARBA00048090"/>
    </source>
</evidence>
<sequence length="179" mass="19184">MNRPANALDGDASAPLAIIVMGVSGSGKSTLGALLAEALACLFLEGDDFHDPAAVEKMRLGRPLEDADRWPWLDRLGGALREAAAADGCAVAACSALRRCYRDRLVAAAGVPVRFILLDNNRGELLRRLSNRQGHYMPPSLLDSQLDTLEPPGADEPVLTLDSRQTPARLCAAALDWLR</sequence>
<comment type="caution">
    <text evidence="11">The sequence shown here is derived from an EMBL/GenBank/DDBJ whole genome shotgun (WGS) entry which is preliminary data.</text>
</comment>
<comment type="pathway">
    <text evidence="1">Carbohydrate acid metabolism.</text>
</comment>
<evidence type="ECO:0000313" key="11">
    <source>
        <dbReference type="EMBL" id="OWK30507.1"/>
    </source>
</evidence>
<evidence type="ECO:0000256" key="8">
    <source>
        <dbReference type="ARBA" id="ARBA00023064"/>
    </source>
</evidence>
<comment type="catalytic activity">
    <reaction evidence="9 10">
        <text>D-gluconate + ATP = 6-phospho-D-gluconate + ADP + H(+)</text>
        <dbReference type="Rhea" id="RHEA:19433"/>
        <dbReference type="ChEBI" id="CHEBI:15378"/>
        <dbReference type="ChEBI" id="CHEBI:18391"/>
        <dbReference type="ChEBI" id="CHEBI:30616"/>
        <dbReference type="ChEBI" id="CHEBI:58759"/>
        <dbReference type="ChEBI" id="CHEBI:456216"/>
        <dbReference type="EC" id="2.7.1.12"/>
    </reaction>
</comment>
<dbReference type="FunFam" id="3.40.50.300:FF:000522">
    <property type="entry name" value="Gluconokinase"/>
    <property type="match status" value="1"/>
</dbReference>